<dbReference type="EMBL" id="JAPZBS010000009">
    <property type="protein sequence ID" value="KAJ5359198.1"/>
    <property type="molecule type" value="Genomic_DNA"/>
</dbReference>
<keyword evidence="8" id="KW-1185">Reference proteome</keyword>
<name>A0A9W9UVM4_9EURO</name>
<feature type="transmembrane region" description="Helical" evidence="5">
    <location>
        <begin position="194"/>
        <end position="214"/>
    </location>
</feature>
<feature type="transmembrane region" description="Helical" evidence="5">
    <location>
        <begin position="161"/>
        <end position="182"/>
    </location>
</feature>
<feature type="transmembrane region" description="Helical" evidence="5">
    <location>
        <begin position="338"/>
        <end position="363"/>
    </location>
</feature>
<dbReference type="PROSITE" id="PS50850">
    <property type="entry name" value="MFS"/>
    <property type="match status" value="1"/>
</dbReference>
<feature type="domain" description="Major facilitator superfamily (MFS) profile" evidence="6">
    <location>
        <begin position="70"/>
        <end position="537"/>
    </location>
</feature>
<protein>
    <submittedName>
        <fullName evidence="7">Major facilitator superfamily domain-containing protein</fullName>
    </submittedName>
</protein>
<keyword evidence="4 5" id="KW-0472">Membrane</keyword>
<dbReference type="OrthoDB" id="2130629at2759"/>
<dbReference type="Gene3D" id="1.20.1250.20">
    <property type="entry name" value="MFS general substrate transporter like domains"/>
    <property type="match status" value="1"/>
</dbReference>
<proteinExistence type="predicted"/>
<evidence type="ECO:0000313" key="7">
    <source>
        <dbReference type="EMBL" id="KAJ5359198.1"/>
    </source>
</evidence>
<feature type="transmembrane region" description="Helical" evidence="5">
    <location>
        <begin position="264"/>
        <end position="287"/>
    </location>
</feature>
<dbReference type="RefSeq" id="XP_056550484.1">
    <property type="nucleotide sequence ID" value="XM_056704524.1"/>
</dbReference>
<feature type="transmembrane region" description="Helical" evidence="5">
    <location>
        <begin position="513"/>
        <end position="533"/>
    </location>
</feature>
<dbReference type="PANTHER" id="PTHR42718:SF27">
    <property type="entry name" value="TRANSPORTER, PUTATIVE-RELATED"/>
    <property type="match status" value="1"/>
</dbReference>
<keyword evidence="3 5" id="KW-1133">Transmembrane helix</keyword>
<evidence type="ECO:0000256" key="1">
    <source>
        <dbReference type="ARBA" id="ARBA00004141"/>
    </source>
</evidence>
<dbReference type="Pfam" id="PF07690">
    <property type="entry name" value="MFS_1"/>
    <property type="match status" value="1"/>
</dbReference>
<dbReference type="GO" id="GO:0016020">
    <property type="term" value="C:membrane"/>
    <property type="evidence" value="ECO:0007669"/>
    <property type="project" value="UniProtKB-SubCell"/>
</dbReference>
<feature type="transmembrane region" description="Helical" evidence="5">
    <location>
        <begin position="135"/>
        <end position="155"/>
    </location>
</feature>
<evidence type="ECO:0000256" key="5">
    <source>
        <dbReference type="SAM" id="Phobius"/>
    </source>
</evidence>
<dbReference type="InterPro" id="IPR020846">
    <property type="entry name" value="MFS_dom"/>
</dbReference>
<evidence type="ECO:0000313" key="8">
    <source>
        <dbReference type="Proteomes" id="UP001147782"/>
    </source>
</evidence>
<evidence type="ECO:0000259" key="6">
    <source>
        <dbReference type="PROSITE" id="PS50850"/>
    </source>
</evidence>
<feature type="transmembrane region" description="Helical" evidence="5">
    <location>
        <begin position="299"/>
        <end position="318"/>
    </location>
</feature>
<accession>A0A9W9UVM4</accession>
<dbReference type="GeneID" id="81443703"/>
<dbReference type="InterPro" id="IPR011701">
    <property type="entry name" value="MFS"/>
</dbReference>
<dbReference type="Proteomes" id="UP001147782">
    <property type="component" value="Unassembled WGS sequence"/>
</dbReference>
<dbReference type="PANTHER" id="PTHR42718">
    <property type="entry name" value="MAJOR FACILITATOR SUPERFAMILY MULTIDRUG TRANSPORTER MFSC"/>
    <property type="match status" value="1"/>
</dbReference>
<feature type="transmembrane region" description="Helical" evidence="5">
    <location>
        <begin position="107"/>
        <end position="128"/>
    </location>
</feature>
<feature type="transmembrane region" description="Helical" evidence="5">
    <location>
        <begin position="403"/>
        <end position="421"/>
    </location>
</feature>
<evidence type="ECO:0000256" key="3">
    <source>
        <dbReference type="ARBA" id="ARBA00022989"/>
    </source>
</evidence>
<dbReference type="SUPFAM" id="SSF103473">
    <property type="entry name" value="MFS general substrate transporter"/>
    <property type="match status" value="1"/>
</dbReference>
<dbReference type="InterPro" id="IPR036259">
    <property type="entry name" value="MFS_trans_sf"/>
</dbReference>
<feature type="transmembrane region" description="Helical" evidence="5">
    <location>
        <begin position="226"/>
        <end position="244"/>
    </location>
</feature>
<gene>
    <name evidence="7" type="ORF">N7496_011611</name>
</gene>
<keyword evidence="2 5" id="KW-0812">Transmembrane</keyword>
<feature type="transmembrane region" description="Helical" evidence="5">
    <location>
        <begin position="427"/>
        <end position="453"/>
    </location>
</feature>
<reference evidence="7" key="2">
    <citation type="journal article" date="2023" name="IMA Fungus">
        <title>Comparative genomic study of the Penicillium genus elucidates a diverse pangenome and 15 lateral gene transfer events.</title>
        <authorList>
            <person name="Petersen C."/>
            <person name="Sorensen T."/>
            <person name="Nielsen M.R."/>
            <person name="Sondergaard T.E."/>
            <person name="Sorensen J.L."/>
            <person name="Fitzpatrick D.A."/>
            <person name="Frisvad J.C."/>
            <person name="Nielsen K.L."/>
        </authorList>
    </citation>
    <scope>NUCLEOTIDE SEQUENCE</scope>
    <source>
        <strain evidence="7">IBT 29864</strain>
    </source>
</reference>
<reference evidence="7" key="1">
    <citation type="submission" date="2022-11" db="EMBL/GenBank/DDBJ databases">
        <authorList>
            <person name="Petersen C."/>
        </authorList>
    </citation>
    <scope>NUCLEOTIDE SEQUENCE</scope>
    <source>
        <strain evidence="7">IBT 29864</strain>
    </source>
</reference>
<feature type="transmembrane region" description="Helical" evidence="5">
    <location>
        <begin position="375"/>
        <end position="396"/>
    </location>
</feature>
<evidence type="ECO:0000256" key="2">
    <source>
        <dbReference type="ARBA" id="ARBA00022692"/>
    </source>
</evidence>
<comment type="subcellular location">
    <subcellularLocation>
        <location evidence="1">Membrane</location>
        <topology evidence="1">Multi-pass membrane protein</topology>
    </subcellularLocation>
</comment>
<dbReference type="Gene3D" id="1.20.1720.10">
    <property type="entry name" value="Multidrug resistance protein D"/>
    <property type="match status" value="1"/>
</dbReference>
<evidence type="ECO:0000256" key="4">
    <source>
        <dbReference type="ARBA" id="ARBA00023136"/>
    </source>
</evidence>
<sequence length="544" mass="58303">MATTILAPTRATATVLEVDYSNSIPLVQWPSKNSRPDPRPQSLLNPGQTLGNGLYEGQDVGLSRLRAITLIATLTGITFVGSMSGGLLTIGLPWIAADLNLPDNLLLWPASVYSLANGCCLLLAGSIADFMGNRIINLIGCTLLCAFILACSVAESGIQLILFRAFQGIATSMCLPTAFSILTDTMPAGKRRNIGFACLGLGQPFGFSVGLVFGGLFQGSSLGWRFGYYLCTGITAILTVVNFFKLPKDKPREPFTLQRLRSEIDWVGIVLSSSCLGIISYVFAVITDNPSNIHRPENISLLCSATAMIPAFLGWMSWREKNGKSALIPNSLWKNTAFASICVMVLLSWAVLNGTETILSLFFQEVQELSAIQAALRFLPNVLIGIVLNLGTGLLVHRLHANYLVLVTTVLSAGSPLLLAIIDPQWSWWYCAFWAVLLGPLSADVIFTVANLIIADSFSAKTQGLAGAVFNTIAQFGTSIGLTAFAIISASVTQDSDYTDKSSPGALMAGYRAVFWTCFGLMMLASGIGAWGLRKVGKVGLKQE</sequence>
<feature type="transmembrane region" description="Helical" evidence="5">
    <location>
        <begin position="67"/>
        <end position="95"/>
    </location>
</feature>
<comment type="caution">
    <text evidence="7">The sequence shown here is derived from an EMBL/GenBank/DDBJ whole genome shotgun (WGS) entry which is preliminary data.</text>
</comment>
<dbReference type="GO" id="GO:0022857">
    <property type="term" value="F:transmembrane transporter activity"/>
    <property type="evidence" value="ECO:0007669"/>
    <property type="project" value="InterPro"/>
</dbReference>
<feature type="transmembrane region" description="Helical" evidence="5">
    <location>
        <begin position="465"/>
        <end position="493"/>
    </location>
</feature>
<dbReference type="AlphaFoldDB" id="A0A9W9UVM4"/>
<organism evidence="7 8">
    <name type="scientific">Penicillium cataractarum</name>
    <dbReference type="NCBI Taxonomy" id="2100454"/>
    <lineage>
        <taxon>Eukaryota</taxon>
        <taxon>Fungi</taxon>
        <taxon>Dikarya</taxon>
        <taxon>Ascomycota</taxon>
        <taxon>Pezizomycotina</taxon>
        <taxon>Eurotiomycetes</taxon>
        <taxon>Eurotiomycetidae</taxon>
        <taxon>Eurotiales</taxon>
        <taxon>Aspergillaceae</taxon>
        <taxon>Penicillium</taxon>
    </lineage>
</organism>